<evidence type="ECO:0000313" key="3">
    <source>
        <dbReference type="Proteomes" id="UP000286678"/>
    </source>
</evidence>
<accession>A0A432XG11</accession>
<proteinExistence type="predicted"/>
<feature type="transmembrane region" description="Helical" evidence="1">
    <location>
        <begin position="65"/>
        <end position="84"/>
    </location>
</feature>
<comment type="caution">
    <text evidence="2">The sequence shown here is derived from an EMBL/GenBank/DDBJ whole genome shotgun (WGS) entry which is preliminary data.</text>
</comment>
<keyword evidence="1" id="KW-0812">Transmembrane</keyword>
<name>A0A432XG11_9GAMM</name>
<dbReference type="EMBL" id="PIPT01000005">
    <property type="protein sequence ID" value="RUO47610.1"/>
    <property type="molecule type" value="Genomic_DNA"/>
</dbReference>
<keyword evidence="3" id="KW-1185">Reference proteome</keyword>
<keyword evidence="1" id="KW-0472">Membrane</keyword>
<sequence>MSSSLIITTGDAFSISVWLRREPVTFRRSTCSSSCSSCSSSSCCCCATADALNVKLEDIRANRTAFASLFFFMGMSSEFIIIVTQKLLTFCQRYIF</sequence>
<evidence type="ECO:0000313" key="2">
    <source>
        <dbReference type="EMBL" id="RUO47610.1"/>
    </source>
</evidence>
<keyword evidence="1" id="KW-1133">Transmembrane helix</keyword>
<organism evidence="2 3">
    <name type="scientific">Pseudidiomarina aquimaris</name>
    <dbReference type="NCBI Taxonomy" id="641841"/>
    <lineage>
        <taxon>Bacteria</taxon>
        <taxon>Pseudomonadati</taxon>
        <taxon>Pseudomonadota</taxon>
        <taxon>Gammaproteobacteria</taxon>
        <taxon>Alteromonadales</taxon>
        <taxon>Idiomarinaceae</taxon>
        <taxon>Pseudidiomarina</taxon>
    </lineage>
</organism>
<evidence type="ECO:0000256" key="1">
    <source>
        <dbReference type="SAM" id="Phobius"/>
    </source>
</evidence>
<protein>
    <submittedName>
        <fullName evidence="2">Uncharacterized protein</fullName>
    </submittedName>
</protein>
<reference evidence="3" key="1">
    <citation type="journal article" date="2018" name="Front. Microbiol.">
        <title>Genome-Based Analysis Reveals the Taxonomy and Diversity of the Family Idiomarinaceae.</title>
        <authorList>
            <person name="Liu Y."/>
            <person name="Lai Q."/>
            <person name="Shao Z."/>
        </authorList>
    </citation>
    <scope>NUCLEOTIDE SEQUENCE [LARGE SCALE GENOMIC DNA]</scope>
    <source>
        <strain evidence="3">SW15</strain>
    </source>
</reference>
<gene>
    <name evidence="2" type="ORF">CWE21_07080</name>
</gene>
<dbReference type="Proteomes" id="UP000286678">
    <property type="component" value="Unassembled WGS sequence"/>
</dbReference>
<dbReference type="AlphaFoldDB" id="A0A432XG11"/>